<dbReference type="AlphaFoldDB" id="A0A1F6G5A8"/>
<dbReference type="InterPro" id="IPR016156">
    <property type="entry name" value="FAD/NAD-linked_Rdtase_dimer_sf"/>
</dbReference>
<dbReference type="EMBL" id="MFNE01000052">
    <property type="protein sequence ID" value="OGG93262.1"/>
    <property type="molecule type" value="Genomic_DNA"/>
</dbReference>
<evidence type="ECO:0000259" key="15">
    <source>
        <dbReference type="Pfam" id="PF07992"/>
    </source>
</evidence>
<evidence type="ECO:0000256" key="4">
    <source>
        <dbReference type="ARBA" id="ARBA00022827"/>
    </source>
</evidence>
<dbReference type="FunFam" id="3.30.390.30:FF:000001">
    <property type="entry name" value="Dihydrolipoyl dehydrogenase"/>
    <property type="match status" value="1"/>
</dbReference>
<dbReference type="GO" id="GO:0050660">
    <property type="term" value="F:flavin adenine dinucleotide binding"/>
    <property type="evidence" value="ECO:0007669"/>
    <property type="project" value="InterPro"/>
</dbReference>
<evidence type="ECO:0000256" key="1">
    <source>
        <dbReference type="ARBA" id="ARBA00007532"/>
    </source>
</evidence>
<dbReference type="InterPro" id="IPR036188">
    <property type="entry name" value="FAD/NAD-bd_sf"/>
</dbReference>
<comment type="similarity">
    <text evidence="1 13">Belongs to the class-I pyridine nucleotide-disulfide oxidoreductase family.</text>
</comment>
<dbReference type="SUPFAM" id="SSF55424">
    <property type="entry name" value="FAD/NAD-linked reductases, dimerisation (C-terminal) domain"/>
    <property type="match status" value="1"/>
</dbReference>
<feature type="disulfide bond" description="Redox-active" evidence="12">
    <location>
        <begin position="40"/>
        <end position="45"/>
    </location>
</feature>
<keyword evidence="7" id="KW-1015">Disulfide bond</keyword>
<dbReference type="Proteomes" id="UP000178449">
    <property type="component" value="Unassembled WGS sequence"/>
</dbReference>
<comment type="cofactor">
    <cofactor evidence="11 13">
        <name>FAD</name>
        <dbReference type="ChEBI" id="CHEBI:57692"/>
    </cofactor>
    <text evidence="11 13">Binds 1 FAD per subunit.</text>
</comment>
<evidence type="ECO:0000256" key="12">
    <source>
        <dbReference type="PIRSR" id="PIRSR000350-4"/>
    </source>
</evidence>
<dbReference type="Pfam" id="PF07992">
    <property type="entry name" value="Pyr_redox_2"/>
    <property type="match status" value="1"/>
</dbReference>
<evidence type="ECO:0000259" key="14">
    <source>
        <dbReference type="Pfam" id="PF02852"/>
    </source>
</evidence>
<evidence type="ECO:0000256" key="3">
    <source>
        <dbReference type="ARBA" id="ARBA00022630"/>
    </source>
</evidence>
<dbReference type="InterPro" id="IPR004099">
    <property type="entry name" value="Pyr_nucl-diS_OxRdtase_dimer"/>
</dbReference>
<dbReference type="PROSITE" id="PS00076">
    <property type="entry name" value="PYRIDINE_REDOX_1"/>
    <property type="match status" value="1"/>
</dbReference>
<dbReference type="GO" id="GO:0005737">
    <property type="term" value="C:cytoplasm"/>
    <property type="evidence" value="ECO:0007669"/>
    <property type="project" value="UniProtKB-ARBA"/>
</dbReference>
<evidence type="ECO:0000256" key="6">
    <source>
        <dbReference type="ARBA" id="ARBA00023027"/>
    </source>
</evidence>
<proteinExistence type="inferred from homology"/>
<keyword evidence="5 13" id="KW-0560">Oxidoreductase</keyword>
<name>A0A1F6G5A8_9PROT</name>
<protein>
    <recommendedName>
        <fullName evidence="2 13">Dihydrolipoyl dehydrogenase</fullName>
        <ecNumber evidence="2 13">1.8.1.4</ecNumber>
    </recommendedName>
</protein>
<feature type="active site" description="Proton acceptor" evidence="10">
    <location>
        <position position="428"/>
    </location>
</feature>
<feature type="binding site" evidence="11">
    <location>
        <begin position="167"/>
        <end position="174"/>
    </location>
    <ligand>
        <name>NAD(+)</name>
        <dbReference type="ChEBI" id="CHEBI:57540"/>
    </ligand>
</feature>
<feature type="binding site" evidence="11">
    <location>
        <begin position="304"/>
        <end position="307"/>
    </location>
    <ligand>
        <name>FAD</name>
        <dbReference type="ChEBI" id="CHEBI:57692"/>
    </ligand>
</feature>
<keyword evidence="3 13" id="KW-0285">Flavoprotein</keyword>
<evidence type="ECO:0000313" key="16">
    <source>
        <dbReference type="EMBL" id="OGG93262.1"/>
    </source>
</evidence>
<keyword evidence="6 11" id="KW-0520">NAD</keyword>
<organism evidence="16 17">
    <name type="scientific">Candidatus Lambdaproteobacteria bacterium RIFOXYD2_FULL_50_16</name>
    <dbReference type="NCBI Taxonomy" id="1817772"/>
    <lineage>
        <taxon>Bacteria</taxon>
        <taxon>Pseudomonadati</taxon>
        <taxon>Pseudomonadota</taxon>
        <taxon>Candidatus Lambdaproteobacteria</taxon>
    </lineage>
</organism>
<dbReference type="STRING" id="1817772.A2527_13520"/>
<feature type="domain" description="FAD/NAD(P)-binding" evidence="15">
    <location>
        <begin position="3"/>
        <end position="313"/>
    </location>
</feature>
<dbReference type="InterPro" id="IPR012999">
    <property type="entry name" value="Pyr_OxRdtase_I_AS"/>
</dbReference>
<dbReference type="PANTHER" id="PTHR22912:SF151">
    <property type="entry name" value="DIHYDROLIPOYL DEHYDROGENASE, MITOCHONDRIAL"/>
    <property type="match status" value="1"/>
</dbReference>
<dbReference type="PIRSF" id="PIRSF000350">
    <property type="entry name" value="Mercury_reductase_MerA"/>
    <property type="match status" value="1"/>
</dbReference>
<feature type="domain" description="Pyridine nucleotide-disulphide oxidoreductase dimerisation" evidence="14">
    <location>
        <begin position="331"/>
        <end position="439"/>
    </location>
</feature>
<dbReference type="PRINTS" id="PR00411">
    <property type="entry name" value="PNDRDTASEI"/>
</dbReference>
<comment type="caution">
    <text evidence="16">The sequence shown here is derived from an EMBL/GenBank/DDBJ whole genome shotgun (WGS) entry which is preliminary data.</text>
</comment>
<evidence type="ECO:0000256" key="7">
    <source>
        <dbReference type="ARBA" id="ARBA00023157"/>
    </source>
</evidence>
<reference evidence="16 17" key="1">
    <citation type="journal article" date="2016" name="Nat. Commun.">
        <title>Thousands of microbial genomes shed light on interconnected biogeochemical processes in an aquifer system.</title>
        <authorList>
            <person name="Anantharaman K."/>
            <person name="Brown C.T."/>
            <person name="Hug L.A."/>
            <person name="Sharon I."/>
            <person name="Castelle C.J."/>
            <person name="Probst A.J."/>
            <person name="Thomas B.C."/>
            <person name="Singh A."/>
            <person name="Wilkins M.J."/>
            <person name="Karaoz U."/>
            <person name="Brodie E.L."/>
            <person name="Williams K.H."/>
            <person name="Hubbard S.S."/>
            <person name="Banfield J.F."/>
        </authorList>
    </citation>
    <scope>NUCLEOTIDE SEQUENCE [LARGE SCALE GENOMIC DNA]</scope>
</reference>
<dbReference type="PRINTS" id="PR00368">
    <property type="entry name" value="FADPNR"/>
</dbReference>
<dbReference type="EC" id="1.8.1.4" evidence="2 13"/>
<dbReference type="PANTHER" id="PTHR22912">
    <property type="entry name" value="DISULFIDE OXIDOREDUCTASE"/>
    <property type="match status" value="1"/>
</dbReference>
<feature type="binding site" evidence="11">
    <location>
        <position position="190"/>
    </location>
    <ligand>
        <name>NAD(+)</name>
        <dbReference type="ChEBI" id="CHEBI:57540"/>
    </ligand>
</feature>
<evidence type="ECO:0000256" key="8">
    <source>
        <dbReference type="ARBA" id="ARBA00023284"/>
    </source>
</evidence>
<dbReference type="InterPro" id="IPR023753">
    <property type="entry name" value="FAD/NAD-binding_dom"/>
</dbReference>
<feature type="binding site" evidence="11">
    <location>
        <position position="298"/>
    </location>
    <ligand>
        <name>FAD</name>
        <dbReference type="ChEBI" id="CHEBI:57692"/>
    </ligand>
</feature>
<dbReference type="GO" id="GO:0006103">
    <property type="term" value="P:2-oxoglutarate metabolic process"/>
    <property type="evidence" value="ECO:0007669"/>
    <property type="project" value="TreeGrafter"/>
</dbReference>
<keyword evidence="11" id="KW-0547">Nucleotide-binding</keyword>
<comment type="catalytic activity">
    <reaction evidence="9 13">
        <text>N(6)-[(R)-dihydrolipoyl]-L-lysyl-[protein] + NAD(+) = N(6)-[(R)-lipoyl]-L-lysyl-[protein] + NADH + H(+)</text>
        <dbReference type="Rhea" id="RHEA:15045"/>
        <dbReference type="Rhea" id="RHEA-COMP:10474"/>
        <dbReference type="Rhea" id="RHEA-COMP:10475"/>
        <dbReference type="ChEBI" id="CHEBI:15378"/>
        <dbReference type="ChEBI" id="CHEBI:57540"/>
        <dbReference type="ChEBI" id="CHEBI:57945"/>
        <dbReference type="ChEBI" id="CHEBI:83099"/>
        <dbReference type="ChEBI" id="CHEBI:83100"/>
        <dbReference type="EC" id="1.8.1.4"/>
    </reaction>
</comment>
<evidence type="ECO:0000256" key="10">
    <source>
        <dbReference type="PIRSR" id="PIRSR000350-2"/>
    </source>
</evidence>
<dbReference type="Gene3D" id="3.50.50.60">
    <property type="entry name" value="FAD/NAD(P)-binding domain"/>
    <property type="match status" value="2"/>
</dbReference>
<dbReference type="InterPro" id="IPR006258">
    <property type="entry name" value="Lipoamide_DH"/>
</dbReference>
<comment type="miscellaneous">
    <text evidence="13">The active site is a redox-active disulfide bond.</text>
</comment>
<feature type="binding site" evidence="11">
    <location>
        <position position="49"/>
    </location>
    <ligand>
        <name>FAD</name>
        <dbReference type="ChEBI" id="CHEBI:57692"/>
    </ligand>
</feature>
<keyword evidence="4 11" id="KW-0274">FAD</keyword>
<dbReference type="NCBIfam" id="TIGR01350">
    <property type="entry name" value="lipoamide_DH"/>
    <property type="match status" value="1"/>
</dbReference>
<gene>
    <name evidence="16" type="ORF">A2527_13520</name>
</gene>
<evidence type="ECO:0000256" key="5">
    <source>
        <dbReference type="ARBA" id="ARBA00023002"/>
    </source>
</evidence>
<dbReference type="SUPFAM" id="SSF51905">
    <property type="entry name" value="FAD/NAD(P)-binding domain"/>
    <property type="match status" value="1"/>
</dbReference>
<dbReference type="GO" id="GO:0004148">
    <property type="term" value="F:dihydrolipoyl dehydrogenase (NADH) activity"/>
    <property type="evidence" value="ECO:0007669"/>
    <property type="project" value="UniProtKB-EC"/>
</dbReference>
<dbReference type="Gene3D" id="3.30.390.30">
    <property type="match status" value="1"/>
</dbReference>
<keyword evidence="8 13" id="KW-0676">Redox-active center</keyword>
<evidence type="ECO:0000256" key="2">
    <source>
        <dbReference type="ARBA" id="ARBA00012608"/>
    </source>
</evidence>
<feature type="binding site" evidence="11">
    <location>
        <begin position="130"/>
        <end position="132"/>
    </location>
    <ligand>
        <name>FAD</name>
        <dbReference type="ChEBI" id="CHEBI:57692"/>
    </ligand>
</feature>
<dbReference type="InterPro" id="IPR001100">
    <property type="entry name" value="Pyr_nuc-diS_OxRdtase"/>
</dbReference>
<evidence type="ECO:0000256" key="9">
    <source>
        <dbReference type="ARBA" id="ARBA00049187"/>
    </source>
</evidence>
<evidence type="ECO:0000313" key="17">
    <source>
        <dbReference type="Proteomes" id="UP000178449"/>
    </source>
</evidence>
<dbReference type="InterPro" id="IPR050151">
    <property type="entry name" value="Class-I_Pyr_Nuc-Dis_Oxidored"/>
</dbReference>
<sequence>MDFDLLIIGAGPGGYVAAIRAAQLGLKTGLIEKGQPGGTCLNVGCIPSKALLEKSWAYAEACKLAPDLAPDWAGIQAHRAQVIIQQHQGLHYLFKKNGIEYLSGKAEILGPERVAVGGEEHRARNILIATGSRPLSLSHLKPDGTRILTSDELLSLETLPKSLLVVGGGVIGLELGSVFTRMGTQVTVVELTDRVLPEMDLDISKEMTRCLKKQGLNFKLNHRLEALENRGDHVWARMSDKKGTDQELTADLALLALGRRPYTEGLGLETVGITLDSRGFIPVDTHYQAGPGIFAIGDVIGGAMLAHKASEEGVHCVEKMAGALVQESPLPSAVYTHPEAASVGLTEQALAAKETPYLVGRFNFRPLGRAQAAGQLDGFAKVLCAPDSGKILGVHLCGERASDLIAIGALALEQGLTAETWGRQLVGHPSFAEALKEAALDAWGHRAIHL</sequence>
<feature type="binding site" evidence="11">
    <location>
        <position position="258"/>
    </location>
    <ligand>
        <name>NAD(+)</name>
        <dbReference type="ChEBI" id="CHEBI:57540"/>
    </ligand>
</feature>
<dbReference type="Pfam" id="PF02852">
    <property type="entry name" value="Pyr_redox_dim"/>
    <property type="match status" value="1"/>
</dbReference>
<evidence type="ECO:0000256" key="13">
    <source>
        <dbReference type="RuleBase" id="RU003692"/>
    </source>
</evidence>
<evidence type="ECO:0000256" key="11">
    <source>
        <dbReference type="PIRSR" id="PIRSR000350-3"/>
    </source>
</evidence>
<accession>A0A1F6G5A8</accession>